<keyword evidence="1" id="KW-0472">Membrane</keyword>
<gene>
    <name evidence="2" type="ORF">EHYA_01666</name>
</gene>
<dbReference type="RefSeq" id="WP_126636247.1">
    <property type="nucleotide sequence ID" value="NZ_BIFH01000015.1"/>
</dbReference>
<proteinExistence type="predicted"/>
<dbReference type="AlphaFoldDB" id="A0A401YHH1"/>
<evidence type="ECO:0000313" key="3">
    <source>
        <dbReference type="Proteomes" id="UP000286931"/>
    </source>
</evidence>
<dbReference type="Proteomes" id="UP000286931">
    <property type="component" value="Unassembled WGS sequence"/>
</dbReference>
<evidence type="ECO:0000313" key="2">
    <source>
        <dbReference type="EMBL" id="GCD94010.1"/>
    </source>
</evidence>
<evidence type="ECO:0000256" key="1">
    <source>
        <dbReference type="SAM" id="Phobius"/>
    </source>
</evidence>
<protein>
    <submittedName>
        <fullName evidence="2">Uncharacterized protein</fullName>
    </submittedName>
</protein>
<organism evidence="2 3">
    <name type="scientific">Embleya hyalina</name>
    <dbReference type="NCBI Taxonomy" id="516124"/>
    <lineage>
        <taxon>Bacteria</taxon>
        <taxon>Bacillati</taxon>
        <taxon>Actinomycetota</taxon>
        <taxon>Actinomycetes</taxon>
        <taxon>Kitasatosporales</taxon>
        <taxon>Streptomycetaceae</taxon>
        <taxon>Embleya</taxon>
    </lineage>
</organism>
<keyword evidence="1" id="KW-0812">Transmembrane</keyword>
<dbReference type="EMBL" id="BIFH01000015">
    <property type="protein sequence ID" value="GCD94010.1"/>
    <property type="molecule type" value="Genomic_DNA"/>
</dbReference>
<feature type="transmembrane region" description="Helical" evidence="1">
    <location>
        <begin position="40"/>
        <end position="61"/>
    </location>
</feature>
<dbReference type="OrthoDB" id="4760555at2"/>
<accession>A0A401YHH1</accession>
<name>A0A401YHH1_9ACTN</name>
<sequence length="390" mass="41246">MTDIRELEAALVRHEHLAPDGEGLVEAAYAGARRVRRRRLAVTGLGVAAVVALGAVTPQVLDHLGDDGVRRAAGPAASKAPGVSVTSPPAVVVDVDRTEGFFPLEQGFSGTTSLASVRSNDQSRTGWGGNVGAYAPADVDMTAIEAGEAITVQGHPARYAENYLIDPAAYHEGPQNSWAPKPVRFDADGKPGRGTWQDRRAPVVAWRDSSGSWVVVSGTDRRTDLLRLAEAVRLRSTDARTPYRLGFVPDTLRLDFGGSNTHIPAQSNSVLVFGAAAHPVLKRSELGGMTEYGALRIQVSASDSGRTDIVARTGPPTVIAGHDTWYFTSPGGGLLPPQQGAILVTKVNGCEVQITTTDNNLVPRDTLHRILASATFGNCAAPETWTPPLS</sequence>
<keyword evidence="1" id="KW-1133">Transmembrane helix</keyword>
<comment type="caution">
    <text evidence="2">The sequence shown here is derived from an EMBL/GenBank/DDBJ whole genome shotgun (WGS) entry which is preliminary data.</text>
</comment>
<reference evidence="2 3" key="1">
    <citation type="submission" date="2018-12" db="EMBL/GenBank/DDBJ databases">
        <title>Draft genome sequence of Embleya hyalina NBRC 13850T.</title>
        <authorList>
            <person name="Komaki H."/>
            <person name="Hosoyama A."/>
            <person name="Kimura A."/>
            <person name="Ichikawa N."/>
            <person name="Tamura T."/>
        </authorList>
    </citation>
    <scope>NUCLEOTIDE SEQUENCE [LARGE SCALE GENOMIC DNA]</scope>
    <source>
        <strain evidence="2 3">NBRC 13850</strain>
    </source>
</reference>
<keyword evidence="3" id="KW-1185">Reference proteome</keyword>